<accession>A0A0D0E165</accession>
<dbReference type="Gene3D" id="3.40.50.1000">
    <property type="entry name" value="HAD superfamily/HAD-like"/>
    <property type="match status" value="1"/>
</dbReference>
<reference evidence="2" key="2">
    <citation type="submission" date="2015-01" db="EMBL/GenBank/DDBJ databases">
        <title>Evolutionary Origins and Diversification of the Mycorrhizal Mutualists.</title>
        <authorList>
            <consortium name="DOE Joint Genome Institute"/>
            <consortium name="Mycorrhizal Genomics Consortium"/>
            <person name="Kohler A."/>
            <person name="Kuo A."/>
            <person name="Nagy L.G."/>
            <person name="Floudas D."/>
            <person name="Copeland A."/>
            <person name="Barry K.W."/>
            <person name="Cichocki N."/>
            <person name="Veneault-Fourrey C."/>
            <person name="LaButti K."/>
            <person name="Lindquist E.A."/>
            <person name="Lipzen A."/>
            <person name="Lundell T."/>
            <person name="Morin E."/>
            <person name="Murat C."/>
            <person name="Riley R."/>
            <person name="Ohm R."/>
            <person name="Sun H."/>
            <person name="Tunlid A."/>
            <person name="Henrissat B."/>
            <person name="Grigoriev I.V."/>
            <person name="Hibbett D.S."/>
            <person name="Martin F."/>
        </authorList>
    </citation>
    <scope>NUCLEOTIDE SEQUENCE [LARGE SCALE GENOMIC DNA]</scope>
    <source>
        <strain evidence="2">Ve08.2h10</strain>
    </source>
</reference>
<name>A0A0D0E165_9AGAM</name>
<dbReference type="InterPro" id="IPR010036">
    <property type="entry name" value="MDP_1_eu_arc"/>
</dbReference>
<dbReference type="InParanoid" id="A0A0D0E165"/>
<dbReference type="Proteomes" id="UP000054538">
    <property type="component" value="Unassembled WGS sequence"/>
</dbReference>
<dbReference type="PANTHER" id="PTHR17901:SF14">
    <property type="entry name" value="MAGNESIUM-DEPENDENT PHOSPHATASE 1"/>
    <property type="match status" value="1"/>
</dbReference>
<keyword evidence="2" id="KW-1185">Reference proteome</keyword>
<evidence type="ECO:0000313" key="2">
    <source>
        <dbReference type="Proteomes" id="UP000054538"/>
    </source>
</evidence>
<proteinExistence type="predicted"/>
<dbReference type="AlphaFoldDB" id="A0A0D0E165"/>
<dbReference type="STRING" id="930991.A0A0D0E165"/>
<gene>
    <name evidence="1" type="ORF">PAXRUDRAFT_144010</name>
</gene>
<dbReference type="GO" id="GO:0003993">
    <property type="term" value="F:acid phosphatase activity"/>
    <property type="evidence" value="ECO:0007669"/>
    <property type="project" value="TreeGrafter"/>
</dbReference>
<dbReference type="OrthoDB" id="2662373at2759"/>
<reference evidence="1 2" key="1">
    <citation type="submission" date="2014-04" db="EMBL/GenBank/DDBJ databases">
        <authorList>
            <consortium name="DOE Joint Genome Institute"/>
            <person name="Kuo A."/>
            <person name="Kohler A."/>
            <person name="Jargeat P."/>
            <person name="Nagy L.G."/>
            <person name="Floudas D."/>
            <person name="Copeland A."/>
            <person name="Barry K.W."/>
            <person name="Cichocki N."/>
            <person name="Veneault-Fourrey C."/>
            <person name="LaButti K."/>
            <person name="Lindquist E.A."/>
            <person name="Lipzen A."/>
            <person name="Lundell T."/>
            <person name="Morin E."/>
            <person name="Murat C."/>
            <person name="Sun H."/>
            <person name="Tunlid A."/>
            <person name="Henrissat B."/>
            <person name="Grigoriev I.V."/>
            <person name="Hibbett D.S."/>
            <person name="Martin F."/>
            <person name="Nordberg H.P."/>
            <person name="Cantor M.N."/>
            <person name="Hua S.X."/>
        </authorList>
    </citation>
    <scope>NUCLEOTIDE SEQUENCE [LARGE SCALE GENOMIC DNA]</scope>
    <source>
        <strain evidence="1 2">Ve08.2h10</strain>
    </source>
</reference>
<dbReference type="Pfam" id="PF12689">
    <property type="entry name" value="Acid_PPase"/>
    <property type="match status" value="1"/>
</dbReference>
<dbReference type="PANTHER" id="PTHR17901">
    <property type="entry name" value="MAGNESIUM-DEPENDENT PHOSPHATASE 1 MDP1"/>
    <property type="match status" value="1"/>
</dbReference>
<sequence length="387" mass="44825">MYPKLVSLDTDWTLFWGWLDPKQSNWGKGPGAYSPVEDNIEQVDYWDLRDRTNHNIKCGLYADIPRIIKDILQNGAQIAIVSRNRSKGLCDRALWYWKVNDASGKERSIIDMVKFNEVYDRDMTEHFSKIKGWTNFNYFDMIHFDDEATNNVVEMMLGVTFQVSRDQKGLTWDNYQEGIEMWRRNQRIRSPFLGRDLNSYPKKKLIGYAGMDQGTIDLLQAGGRRQDRKEAARWGYAMYVADNPAIASYFNQWIKGNAFGQSAQTRIWVPDQGNLQTDVQKWDAFRIAWSQEDRDRTVANWGVQKPYVLFARHPNMGAGFPVRSGRWNEMVVYGQTQEALFLTVPLSDQEVKSAAQGPRFEQMISSWNIVVPAETKADFRAHGENIA</sequence>
<protein>
    <submittedName>
        <fullName evidence="1">Uncharacterized protein</fullName>
    </submittedName>
</protein>
<evidence type="ECO:0000313" key="1">
    <source>
        <dbReference type="EMBL" id="KIK93899.1"/>
    </source>
</evidence>
<dbReference type="EMBL" id="KN825145">
    <property type="protein sequence ID" value="KIK93899.1"/>
    <property type="molecule type" value="Genomic_DNA"/>
</dbReference>
<dbReference type="InterPro" id="IPR023214">
    <property type="entry name" value="HAD_sf"/>
</dbReference>
<organism evidence="1 2">
    <name type="scientific">Paxillus rubicundulus Ve08.2h10</name>
    <dbReference type="NCBI Taxonomy" id="930991"/>
    <lineage>
        <taxon>Eukaryota</taxon>
        <taxon>Fungi</taxon>
        <taxon>Dikarya</taxon>
        <taxon>Basidiomycota</taxon>
        <taxon>Agaricomycotina</taxon>
        <taxon>Agaricomycetes</taxon>
        <taxon>Agaricomycetidae</taxon>
        <taxon>Boletales</taxon>
        <taxon>Paxilineae</taxon>
        <taxon>Paxillaceae</taxon>
        <taxon>Paxillus</taxon>
    </lineage>
</organism>
<dbReference type="HOGENOM" id="CLU_060155_0_0_1"/>